<dbReference type="RefSeq" id="YP_762654.1">
    <property type="nucleotide sequence ID" value="NC_008367.1"/>
</dbReference>
<protein>
    <submittedName>
        <fullName evidence="2">PfWMP4_24</fullName>
    </submittedName>
</protein>
<dbReference type="KEGG" id="vg:5142315"/>
<evidence type="ECO:0000256" key="1">
    <source>
        <dbReference type="SAM" id="MobiDB-lite"/>
    </source>
</evidence>
<keyword evidence="3" id="KW-1185">Reference proteome</keyword>
<sequence>MTNFFPDGFQPDTPHTTLRIALRRNQSDGGKRQPVLKGYVLVRVEQARQILAACEAESDNAVFLNVALWDDQTDPKYPLTGSVSTSHFNPNAEAEKLERKDLPNSVWY</sequence>
<dbReference type="EMBL" id="DQ875742">
    <property type="protein sequence ID" value="ABI33168.1"/>
    <property type="molecule type" value="Genomic_DNA"/>
</dbReference>
<reference evidence="2 3" key="1">
    <citation type="journal article" date="2007" name="Virology">
        <title>Cyanophage Pf-WMP4, a T7-like phage infecting the freshwater cyanobacterium Phormidium foveolarum: complete genome sequence and DNA translocation.</title>
        <authorList>
            <person name="Liu X."/>
            <person name="Shi M."/>
            <person name="Kong S."/>
            <person name="Gao Y."/>
            <person name="An C."/>
        </authorList>
    </citation>
    <scope>NUCLEOTIDE SEQUENCE</scope>
</reference>
<name>Q0GBU2_9CAUD</name>
<evidence type="ECO:0000313" key="2">
    <source>
        <dbReference type="EMBL" id="ABI33168.1"/>
    </source>
</evidence>
<accession>Q0GBU2</accession>
<feature type="compositionally biased region" description="Basic and acidic residues" evidence="1">
    <location>
        <begin position="93"/>
        <end position="102"/>
    </location>
</feature>
<feature type="region of interest" description="Disordered" evidence="1">
    <location>
        <begin position="79"/>
        <end position="108"/>
    </location>
</feature>
<dbReference type="Proteomes" id="UP000000911">
    <property type="component" value="Segment"/>
</dbReference>
<feature type="region of interest" description="Disordered" evidence="1">
    <location>
        <begin position="1"/>
        <end position="30"/>
    </location>
</feature>
<evidence type="ECO:0000313" key="3">
    <source>
        <dbReference type="Proteomes" id="UP000000911"/>
    </source>
</evidence>
<proteinExistence type="predicted"/>
<organism evidence="2 3">
    <name type="scientific">Phormidium phage Pf-WMP4</name>
    <dbReference type="NCBI Taxonomy" id="2913979"/>
    <lineage>
        <taxon>Viruses</taxon>
        <taxon>Duplodnaviria</taxon>
        <taxon>Heunggongvirae</taxon>
        <taxon>Uroviricota</taxon>
        <taxon>Caudoviricetes</taxon>
        <taxon>Saffermanviridae</taxon>
        <taxon>Wumpquatrovirus</taxon>
        <taxon>Wumpquatrovirus WMP4</taxon>
    </lineage>
</organism>
<dbReference type="GeneID" id="5142315"/>